<dbReference type="AlphaFoldDB" id="A0A9X3F5P0"/>
<evidence type="ECO:0000313" key="4">
    <source>
        <dbReference type="EMBL" id="MCY1011976.1"/>
    </source>
</evidence>
<dbReference type="NCBIfam" id="TIGR02232">
    <property type="entry name" value="myxo_disulf_rpt"/>
    <property type="match status" value="1"/>
</dbReference>
<proteinExistence type="predicted"/>
<reference evidence="4" key="1">
    <citation type="submission" date="2022-11" db="EMBL/GenBank/DDBJ databases">
        <title>Minimal conservation of predation-associated metabolite biosynthetic gene clusters underscores biosynthetic potential of Myxococcota including descriptions for ten novel species: Archangium lansinium sp. nov., Myxococcus landrumus sp. nov., Nannocystis bai.</title>
        <authorList>
            <person name="Ahearne A."/>
            <person name="Stevens C."/>
            <person name="Phillips K."/>
        </authorList>
    </citation>
    <scope>NUCLEOTIDE SEQUENCE</scope>
    <source>
        <strain evidence="4">Na p29</strain>
    </source>
</reference>
<gene>
    <name evidence="4" type="ORF">OV079_41820</name>
</gene>
<evidence type="ECO:0000256" key="1">
    <source>
        <dbReference type="ARBA" id="ARBA00022729"/>
    </source>
</evidence>
<dbReference type="RefSeq" id="WP_267778773.1">
    <property type="nucleotide sequence ID" value="NZ_JAPNKE010000002.1"/>
</dbReference>
<protein>
    <recommendedName>
        <fullName evidence="6">Myxococcus cysteine-rich repeat-containing protein</fullName>
    </recommendedName>
</protein>
<dbReference type="InterPro" id="IPR011936">
    <property type="entry name" value="Myxo_disulph_rpt"/>
</dbReference>
<dbReference type="Proteomes" id="UP001150924">
    <property type="component" value="Unassembled WGS sequence"/>
</dbReference>
<keyword evidence="2" id="KW-0677">Repeat</keyword>
<organism evidence="4 5">
    <name type="scientific">Nannocystis pusilla</name>
    <dbReference type="NCBI Taxonomy" id="889268"/>
    <lineage>
        <taxon>Bacteria</taxon>
        <taxon>Pseudomonadati</taxon>
        <taxon>Myxococcota</taxon>
        <taxon>Polyangia</taxon>
        <taxon>Nannocystales</taxon>
        <taxon>Nannocystaceae</taxon>
        <taxon>Nannocystis</taxon>
    </lineage>
</organism>
<keyword evidence="3" id="KW-1015">Disulfide bond</keyword>
<evidence type="ECO:0008006" key="6">
    <source>
        <dbReference type="Google" id="ProtNLM"/>
    </source>
</evidence>
<dbReference type="EMBL" id="JAPNKE010000002">
    <property type="protein sequence ID" value="MCY1011976.1"/>
    <property type="molecule type" value="Genomic_DNA"/>
</dbReference>
<evidence type="ECO:0000256" key="2">
    <source>
        <dbReference type="ARBA" id="ARBA00022737"/>
    </source>
</evidence>
<keyword evidence="5" id="KW-1185">Reference proteome</keyword>
<accession>A0A9X3F5P0</accession>
<comment type="caution">
    <text evidence="4">The sequence shown here is derived from an EMBL/GenBank/DDBJ whole genome shotgun (WGS) entry which is preliminary data.</text>
</comment>
<keyword evidence="1" id="KW-0732">Signal</keyword>
<sequence length="193" mass="19274">MQAGVEVCDGGGETPQCNGDCTASACGDGKVNPTAGEQCDAGGQTAQCDDDCTTAACGDGKINAAAGEDCDDGNVNANDGCSPACKIEVFAQKCQQGNDPGTGAPWVVCDANANWAWVSANNQGSYHHELICQNLGYAGVGQIGGTCGNVCGYCEGGTSCQSNGQQVFDGGGACGQDGLGPLLCVTVHWTCVK</sequence>
<evidence type="ECO:0000313" key="5">
    <source>
        <dbReference type="Proteomes" id="UP001150924"/>
    </source>
</evidence>
<name>A0A9X3F5P0_9BACT</name>
<evidence type="ECO:0000256" key="3">
    <source>
        <dbReference type="ARBA" id="ARBA00023157"/>
    </source>
</evidence>